<dbReference type="Proteomes" id="UP000287033">
    <property type="component" value="Unassembled WGS sequence"/>
</dbReference>
<keyword evidence="2" id="KW-0067">ATP-binding</keyword>
<dbReference type="InterPro" id="IPR052267">
    <property type="entry name" value="N-DRC_Component"/>
</dbReference>
<keyword evidence="6" id="KW-1185">Reference proteome</keyword>
<feature type="compositionally biased region" description="Basic residues" evidence="3">
    <location>
        <begin position="455"/>
        <end position="474"/>
    </location>
</feature>
<dbReference type="GO" id="GO:0005524">
    <property type="term" value="F:ATP binding"/>
    <property type="evidence" value="ECO:0007669"/>
    <property type="project" value="UniProtKB-KW"/>
</dbReference>
<feature type="region of interest" description="Disordered" evidence="3">
    <location>
        <begin position="342"/>
        <end position="377"/>
    </location>
</feature>
<evidence type="ECO:0000259" key="4">
    <source>
        <dbReference type="SMART" id="SM00382"/>
    </source>
</evidence>
<feature type="region of interest" description="Disordered" evidence="3">
    <location>
        <begin position="789"/>
        <end position="822"/>
    </location>
</feature>
<name>A0A401RFZ0_CHIPU</name>
<dbReference type="GO" id="GO:0016887">
    <property type="term" value="F:ATP hydrolysis activity"/>
    <property type="evidence" value="ECO:0007669"/>
    <property type="project" value="InterPro"/>
</dbReference>
<dbReference type="SUPFAM" id="SSF52540">
    <property type="entry name" value="P-loop containing nucleoside triphosphate hydrolases"/>
    <property type="match status" value="1"/>
</dbReference>
<dbReference type="OrthoDB" id="3046016at2759"/>
<evidence type="ECO:0000256" key="3">
    <source>
        <dbReference type="SAM" id="MobiDB-lite"/>
    </source>
</evidence>
<feature type="compositionally biased region" description="Basic and acidic residues" evidence="3">
    <location>
        <begin position="795"/>
        <end position="805"/>
    </location>
</feature>
<keyword evidence="1" id="KW-0547">Nucleotide-binding</keyword>
<dbReference type="PANTHER" id="PTHR14690:SF0">
    <property type="entry name" value="IQ MOTIF CONTAINING WITH AAA DOMAIN 1"/>
    <property type="match status" value="1"/>
</dbReference>
<dbReference type="InterPro" id="IPR003593">
    <property type="entry name" value="AAA+_ATPase"/>
</dbReference>
<proteinExistence type="predicted"/>
<reference evidence="5 6" key="1">
    <citation type="journal article" date="2018" name="Nat. Ecol. Evol.">
        <title>Shark genomes provide insights into elasmobranch evolution and the origin of vertebrates.</title>
        <authorList>
            <person name="Hara Y"/>
            <person name="Yamaguchi K"/>
            <person name="Onimaru K"/>
            <person name="Kadota M"/>
            <person name="Koyanagi M"/>
            <person name="Keeley SD"/>
            <person name="Tatsumi K"/>
            <person name="Tanaka K"/>
            <person name="Motone F"/>
            <person name="Kageyama Y"/>
            <person name="Nozu R"/>
            <person name="Adachi N"/>
            <person name="Nishimura O"/>
            <person name="Nakagawa R"/>
            <person name="Tanegashima C"/>
            <person name="Kiyatake I"/>
            <person name="Matsumoto R"/>
            <person name="Murakumo K"/>
            <person name="Nishida K"/>
            <person name="Terakita A"/>
            <person name="Kuratani S"/>
            <person name="Sato K"/>
            <person name="Hyodo S Kuraku.S."/>
        </authorList>
    </citation>
    <scope>NUCLEOTIDE SEQUENCE [LARGE SCALE GENOMIC DNA]</scope>
</reference>
<dbReference type="InterPro" id="IPR027417">
    <property type="entry name" value="P-loop_NTPase"/>
</dbReference>
<sequence>MSNSTYNKMWVDTHEDLEYLLKQEINAQVAKPQTDRVIIFQMLVTFYVKYVQIFRSMEILYDQIVHPQKRRVIHHVLDGVMGRILELKNEMVKLEFSEYHYCDDVLQDLKLTPEDLEIPIPGYFVKDKLKVLKIRQNILEQILSETSLPVEQKRVVKVLTLEEAIQVIQISERARQGRLRAKFMLEIRMQEEKDRLSKHRAASTLAPELAATRIQKVWRGYTGRKIAKKERAEEMIFIEMAPPPNFEQLSPAHLQAQKTVLQRHVVQEVHEVEYQEALITLKEQVRTVEGMDIKETLQDQIRQWFIECRNTTGRFPNFPDAEKGGSAAIFATKTPEEVLQEFVTQGEKKKKKKEKKDKNEKKKKKKKGKANKEEEEDGWKIAESHFLPTIKEGQNTFEVTWKNRKEDTNLSQKYVAELIKEEKRKEVEEEIRVQVDELMRQELKNLKLAVDRDKGSKKKGGKKKKAKKGKKKKKEKDLTLHRTINSLYEELIREGLLIRPRNVRLSDFIGEYNYLGTTLRQTDIEPMPSLSDVRQLISLYGILPLGSQAVHEKAPLVKSLLLAGPSGVGKKMLVHALCTETGANLFNLSPHNTAGKYPGKIGLKMMIHMVFKVARMLQPSVVWIDNAEKVFYKKVPKMEKELEPKRLKKSFPKILKSIKAEDRVLIVGTSQRPFDAELKTFCRGFQKIVLIPRPDYTSRFVLWRNFIQQNSGILTSSLDLSSLAKVTDGYTQGHLSQAAKYVLTEQRIKQLHTKPLTAVEFITPLARQDPVFKEEEETFKDWYAKTPLGKKRAKAAKEQGSDKGKEKGKKGKKEKKKGKKKK</sequence>
<feature type="region of interest" description="Disordered" evidence="3">
    <location>
        <begin position="449"/>
        <end position="476"/>
    </location>
</feature>
<dbReference type="AlphaFoldDB" id="A0A401RFZ0"/>
<evidence type="ECO:0000313" key="6">
    <source>
        <dbReference type="Proteomes" id="UP000287033"/>
    </source>
</evidence>
<feature type="compositionally biased region" description="Basic residues" evidence="3">
    <location>
        <begin position="806"/>
        <end position="822"/>
    </location>
</feature>
<dbReference type="Pfam" id="PF00004">
    <property type="entry name" value="AAA"/>
    <property type="match status" value="1"/>
</dbReference>
<accession>A0A401RFZ0</accession>
<dbReference type="SMART" id="SM00382">
    <property type="entry name" value="AAA"/>
    <property type="match status" value="1"/>
</dbReference>
<dbReference type="InterPro" id="IPR003959">
    <property type="entry name" value="ATPase_AAA_core"/>
</dbReference>
<evidence type="ECO:0000256" key="2">
    <source>
        <dbReference type="ARBA" id="ARBA00022840"/>
    </source>
</evidence>
<dbReference type="STRING" id="137246.A0A401RFZ0"/>
<dbReference type="Gene3D" id="1.10.8.60">
    <property type="match status" value="1"/>
</dbReference>
<gene>
    <name evidence="5" type="ORF">chiPu_0017429</name>
</gene>
<feature type="compositionally biased region" description="Basic residues" evidence="3">
    <location>
        <begin position="348"/>
        <end position="369"/>
    </location>
</feature>
<comment type="caution">
    <text evidence="5">The sequence shown here is derived from an EMBL/GenBank/DDBJ whole genome shotgun (WGS) entry which is preliminary data.</text>
</comment>
<dbReference type="EMBL" id="BEZZ01001285">
    <property type="protein sequence ID" value="GCC17050.1"/>
    <property type="molecule type" value="Genomic_DNA"/>
</dbReference>
<organism evidence="5 6">
    <name type="scientific">Chiloscyllium punctatum</name>
    <name type="common">Brownbanded bambooshark</name>
    <name type="synonym">Hemiscyllium punctatum</name>
    <dbReference type="NCBI Taxonomy" id="137246"/>
    <lineage>
        <taxon>Eukaryota</taxon>
        <taxon>Metazoa</taxon>
        <taxon>Chordata</taxon>
        <taxon>Craniata</taxon>
        <taxon>Vertebrata</taxon>
        <taxon>Chondrichthyes</taxon>
        <taxon>Elasmobranchii</taxon>
        <taxon>Galeomorphii</taxon>
        <taxon>Galeoidea</taxon>
        <taxon>Orectolobiformes</taxon>
        <taxon>Hemiscylliidae</taxon>
        <taxon>Chiloscyllium</taxon>
    </lineage>
</organism>
<dbReference type="OMA" id="MVQLRTH"/>
<feature type="domain" description="AAA+ ATPase" evidence="4">
    <location>
        <begin position="556"/>
        <end position="695"/>
    </location>
</feature>
<evidence type="ECO:0000256" key="1">
    <source>
        <dbReference type="ARBA" id="ARBA00022741"/>
    </source>
</evidence>
<dbReference type="FunFam" id="1.10.8.60:FF:000064">
    <property type="entry name" value="IQ motif containing with AAA domain 1"/>
    <property type="match status" value="1"/>
</dbReference>
<dbReference type="Gene3D" id="3.40.50.300">
    <property type="entry name" value="P-loop containing nucleotide triphosphate hydrolases"/>
    <property type="match status" value="1"/>
</dbReference>
<dbReference type="PROSITE" id="PS50096">
    <property type="entry name" value="IQ"/>
    <property type="match status" value="1"/>
</dbReference>
<evidence type="ECO:0000313" key="5">
    <source>
        <dbReference type="EMBL" id="GCC17050.1"/>
    </source>
</evidence>
<protein>
    <recommendedName>
        <fullName evidence="4">AAA+ ATPase domain-containing protein</fullName>
    </recommendedName>
</protein>
<dbReference type="CDD" id="cd23767">
    <property type="entry name" value="IQCD"/>
    <property type="match status" value="1"/>
</dbReference>
<dbReference type="PANTHER" id="PTHR14690">
    <property type="entry name" value="IQ MOTIF CONTAINING WITH AAA DOMAIN 1"/>
    <property type="match status" value="1"/>
</dbReference>